<reference evidence="2" key="1">
    <citation type="submission" date="2022-06" db="EMBL/GenBank/DDBJ databases">
        <title>Natrinema sp. a new haloarchaeum isolate from saline soil.</title>
        <authorList>
            <person name="Strakova D."/>
            <person name="Galisteo C."/>
            <person name="Sanchez-Porro C."/>
            <person name="Ventosa A."/>
        </authorList>
    </citation>
    <scope>NUCLEOTIDE SEQUENCE</scope>
    <source>
        <strain evidence="2">S1CR25-10</strain>
    </source>
</reference>
<comment type="caution">
    <text evidence="2">The sequence shown here is derived from an EMBL/GenBank/DDBJ whole genome shotgun (WGS) entry which is preliminary data.</text>
</comment>
<evidence type="ECO:0000313" key="3">
    <source>
        <dbReference type="Proteomes" id="UP001154061"/>
    </source>
</evidence>
<accession>A0A9Q4L087</accession>
<feature type="region of interest" description="Disordered" evidence="1">
    <location>
        <begin position="48"/>
        <end position="71"/>
    </location>
</feature>
<sequence length="207" mass="22086">MDRRGVLATAGSLFTISAAGCAAFESEPDDEDPPEPIVEDVRVPAVEHVDRDVLPPVESIDPDSDSDREFAGTFENAGDAGDAAISLYLLEADDADADVLTAGAPARVTVVRFAAGERRDVTFDDVSPEGDDAYYLEAQIGSVEADVRNDGEDGLVEVVLTSPDGEPTGKRRTLELDADATETVSFDGAFMRDAYDVRAEAADEQRR</sequence>
<name>A0A9Q4L087_9EURY</name>
<dbReference type="EMBL" id="JAMQOT010000007">
    <property type="protein sequence ID" value="MDF9747428.1"/>
    <property type="molecule type" value="Genomic_DNA"/>
</dbReference>
<dbReference type="RefSeq" id="WP_277523435.1">
    <property type="nucleotide sequence ID" value="NZ_JAMQOT010000007.1"/>
</dbReference>
<organism evidence="2 3">
    <name type="scientific">Natrinema salsiterrestre</name>
    <dbReference type="NCBI Taxonomy" id="2950540"/>
    <lineage>
        <taxon>Archaea</taxon>
        <taxon>Methanobacteriati</taxon>
        <taxon>Methanobacteriota</taxon>
        <taxon>Stenosarchaea group</taxon>
        <taxon>Halobacteria</taxon>
        <taxon>Halobacteriales</taxon>
        <taxon>Natrialbaceae</taxon>
        <taxon>Natrinema</taxon>
    </lineage>
</organism>
<keyword evidence="3" id="KW-1185">Reference proteome</keyword>
<gene>
    <name evidence="2" type="ORF">NDI89_17720</name>
</gene>
<dbReference type="Proteomes" id="UP001154061">
    <property type="component" value="Unassembled WGS sequence"/>
</dbReference>
<proteinExistence type="predicted"/>
<dbReference type="AlphaFoldDB" id="A0A9Q4L087"/>
<protein>
    <submittedName>
        <fullName evidence="2">Uncharacterized protein</fullName>
    </submittedName>
</protein>
<dbReference type="PROSITE" id="PS51257">
    <property type="entry name" value="PROKAR_LIPOPROTEIN"/>
    <property type="match status" value="1"/>
</dbReference>
<evidence type="ECO:0000256" key="1">
    <source>
        <dbReference type="SAM" id="MobiDB-lite"/>
    </source>
</evidence>
<evidence type="ECO:0000313" key="2">
    <source>
        <dbReference type="EMBL" id="MDF9747428.1"/>
    </source>
</evidence>